<dbReference type="EMBL" id="MU032344">
    <property type="protein sequence ID" value="KAF3770962.1"/>
    <property type="molecule type" value="Genomic_DNA"/>
</dbReference>
<dbReference type="Proteomes" id="UP000803844">
    <property type="component" value="Unassembled WGS sequence"/>
</dbReference>
<keyword evidence="2" id="KW-0396">Initiation factor</keyword>
<comment type="similarity">
    <text evidence="1">Belongs to the IF-3 family.</text>
</comment>
<evidence type="ECO:0000256" key="2">
    <source>
        <dbReference type="ARBA" id="ARBA00022540"/>
    </source>
</evidence>
<proteinExistence type="inferred from homology"/>
<evidence type="ECO:0008006" key="7">
    <source>
        <dbReference type="Google" id="ProtNLM"/>
    </source>
</evidence>
<evidence type="ECO:0000256" key="3">
    <source>
        <dbReference type="ARBA" id="ARBA00022917"/>
    </source>
</evidence>
<dbReference type="GO" id="GO:0005739">
    <property type="term" value="C:mitochondrion"/>
    <property type="evidence" value="ECO:0007669"/>
    <property type="project" value="TreeGrafter"/>
</dbReference>
<dbReference type="GeneID" id="63832743"/>
<dbReference type="InterPro" id="IPR001288">
    <property type="entry name" value="Translation_initiation_fac_3"/>
</dbReference>
<name>A0A9P4YCH7_CRYP1</name>
<dbReference type="SUPFAM" id="SSF55200">
    <property type="entry name" value="Translation initiation factor IF3, C-terminal domain"/>
    <property type="match status" value="1"/>
</dbReference>
<keyword evidence="3" id="KW-0648">Protein biosynthesis</keyword>
<dbReference type="GO" id="GO:0003743">
    <property type="term" value="F:translation initiation factor activity"/>
    <property type="evidence" value="ECO:0007669"/>
    <property type="project" value="UniProtKB-KW"/>
</dbReference>
<dbReference type="GO" id="GO:0070124">
    <property type="term" value="P:mitochondrial translational initiation"/>
    <property type="evidence" value="ECO:0007669"/>
    <property type="project" value="TreeGrafter"/>
</dbReference>
<organism evidence="5 6">
    <name type="scientific">Cryphonectria parasitica (strain ATCC 38755 / EP155)</name>
    <dbReference type="NCBI Taxonomy" id="660469"/>
    <lineage>
        <taxon>Eukaryota</taxon>
        <taxon>Fungi</taxon>
        <taxon>Dikarya</taxon>
        <taxon>Ascomycota</taxon>
        <taxon>Pezizomycotina</taxon>
        <taxon>Sordariomycetes</taxon>
        <taxon>Sordariomycetidae</taxon>
        <taxon>Diaporthales</taxon>
        <taxon>Cryphonectriaceae</taxon>
        <taxon>Cryphonectria-Endothia species complex</taxon>
        <taxon>Cryphonectria</taxon>
    </lineage>
</organism>
<evidence type="ECO:0000313" key="6">
    <source>
        <dbReference type="Proteomes" id="UP000803844"/>
    </source>
</evidence>
<feature type="non-terminal residue" evidence="5">
    <location>
        <position position="179"/>
    </location>
</feature>
<dbReference type="AlphaFoldDB" id="A0A9P4YCH7"/>
<gene>
    <name evidence="5" type="ORF">M406DRAFT_222299</name>
</gene>
<dbReference type="Gene3D" id="3.30.110.10">
    <property type="entry name" value="Translation initiation factor 3 (IF-3), C-terminal domain"/>
    <property type="match status" value="1"/>
</dbReference>
<dbReference type="PANTHER" id="PTHR10938:SF0">
    <property type="entry name" value="TRANSLATION INITIATION FACTOR IF-3, MITOCHONDRIAL"/>
    <property type="match status" value="1"/>
</dbReference>
<accession>A0A9P4YCH7</accession>
<dbReference type="GO" id="GO:0032790">
    <property type="term" value="P:ribosome disassembly"/>
    <property type="evidence" value="ECO:0007669"/>
    <property type="project" value="TreeGrafter"/>
</dbReference>
<dbReference type="InterPro" id="IPR036788">
    <property type="entry name" value="T_IF-3_C_sf"/>
</dbReference>
<dbReference type="GO" id="GO:0043022">
    <property type="term" value="F:ribosome binding"/>
    <property type="evidence" value="ECO:0007669"/>
    <property type="project" value="TreeGrafter"/>
</dbReference>
<feature type="non-terminal residue" evidence="5">
    <location>
        <position position="1"/>
    </location>
</feature>
<reference evidence="5" key="1">
    <citation type="journal article" date="2020" name="Phytopathology">
        <title>Genome sequence of the chestnut blight fungus Cryphonectria parasitica EP155: A fundamental resource for an archetypical invasive plant pathogen.</title>
        <authorList>
            <person name="Crouch J.A."/>
            <person name="Dawe A."/>
            <person name="Aerts A."/>
            <person name="Barry K."/>
            <person name="Churchill A.C.L."/>
            <person name="Grimwood J."/>
            <person name="Hillman B."/>
            <person name="Milgroom M.G."/>
            <person name="Pangilinan J."/>
            <person name="Smith M."/>
            <person name="Salamov A."/>
            <person name="Schmutz J."/>
            <person name="Yadav J."/>
            <person name="Grigoriev I.V."/>
            <person name="Nuss D."/>
        </authorList>
    </citation>
    <scope>NUCLEOTIDE SEQUENCE</scope>
    <source>
        <strain evidence="5">EP155</strain>
    </source>
</reference>
<evidence type="ECO:0000256" key="4">
    <source>
        <dbReference type="SAM" id="MobiDB-lite"/>
    </source>
</evidence>
<sequence>RLPRDDEIRHPFVFLKEVWDDGVERLSEPQQVKGLLATLDRKTQSLQVTYFPNYEEQDEIQWPIAKIVNKKEEHQRLQHEKEERKKKAASNKEKELEINWSLTPHDLEHKVKNLQRFLAKGWKVQVLLLKKSGTKAQAKEKDAQILVDRILEAAAEVKGSKEWKGREGKLLGSLKLFLQ</sequence>
<dbReference type="PANTHER" id="PTHR10938">
    <property type="entry name" value="TRANSLATION INITIATION FACTOR IF-3"/>
    <property type="match status" value="1"/>
</dbReference>
<evidence type="ECO:0000256" key="1">
    <source>
        <dbReference type="ARBA" id="ARBA00005439"/>
    </source>
</evidence>
<comment type="caution">
    <text evidence="5">The sequence shown here is derived from an EMBL/GenBank/DDBJ whole genome shotgun (WGS) entry which is preliminary data.</text>
</comment>
<evidence type="ECO:0000313" key="5">
    <source>
        <dbReference type="EMBL" id="KAF3770962.1"/>
    </source>
</evidence>
<keyword evidence="6" id="KW-1185">Reference proteome</keyword>
<protein>
    <recommendedName>
        <fullName evidence="7">Translation initiation factor 3 C-terminal domain-containing protein</fullName>
    </recommendedName>
</protein>
<dbReference type="OrthoDB" id="21573at2759"/>
<feature type="region of interest" description="Disordered" evidence="4">
    <location>
        <begin position="75"/>
        <end position="94"/>
    </location>
</feature>
<dbReference type="RefSeq" id="XP_040781923.1">
    <property type="nucleotide sequence ID" value="XM_040915614.1"/>
</dbReference>